<evidence type="ECO:0000313" key="5">
    <source>
        <dbReference type="Proteomes" id="UP000249890"/>
    </source>
</evidence>
<dbReference type="AlphaFoldDB" id="A0A2Z2KF46"/>
<keyword evidence="2" id="KW-0808">Transferase</keyword>
<reference evidence="4 5" key="1">
    <citation type="submission" date="2017-06" db="EMBL/GenBank/DDBJ databases">
        <title>Complete genome sequence of Paenibacillus donghaensis KCTC 13049T isolated from East Sea sediment, South Korea.</title>
        <authorList>
            <person name="Jung B.K."/>
            <person name="Hong S.-J."/>
            <person name="Shin J.-H."/>
        </authorList>
    </citation>
    <scope>NUCLEOTIDE SEQUENCE [LARGE SCALE GENOMIC DNA]</scope>
    <source>
        <strain evidence="4 5">KCTC 13049</strain>
    </source>
</reference>
<keyword evidence="3" id="KW-0012">Acyltransferase</keyword>
<sequence length="210" mass="23050">MVQYGRMQVVQQFNLPKTTYHEVNYRLVVIHYTFWKAVVFVNVDMGHPFVRSVINTVQRYNHKQYWRMRNEVVSSTSNRSKITRLIYLLRIKRMDAFNNASMGTDLGSGAQFSGPPTLYHGLNGIVVSHFAKIGKNCTIYQRVTIAEGADRKAATIGDNCIVGAGAVIIGGVTIGNSVKIGANCVVTKDVPGNSTVVGNPGVVIGNDVTE</sequence>
<dbReference type="InterPro" id="IPR045304">
    <property type="entry name" value="LbH_SAT"/>
</dbReference>
<protein>
    <recommendedName>
        <fullName evidence="6">Serine acetyltransferase</fullName>
    </recommendedName>
</protein>
<dbReference type="InterPro" id="IPR011004">
    <property type="entry name" value="Trimer_LpxA-like_sf"/>
</dbReference>
<proteinExistence type="inferred from homology"/>
<accession>A0A2Z2KF46</accession>
<dbReference type="SUPFAM" id="SSF51161">
    <property type="entry name" value="Trimeric LpxA-like enzymes"/>
    <property type="match status" value="1"/>
</dbReference>
<dbReference type="EMBL" id="CP021780">
    <property type="protein sequence ID" value="ASA25426.1"/>
    <property type="molecule type" value="Genomic_DNA"/>
</dbReference>
<keyword evidence="5" id="KW-1185">Reference proteome</keyword>
<evidence type="ECO:0000256" key="2">
    <source>
        <dbReference type="ARBA" id="ARBA00022679"/>
    </source>
</evidence>
<name>A0A2Z2KF46_9BACL</name>
<dbReference type="GO" id="GO:0016746">
    <property type="term" value="F:acyltransferase activity"/>
    <property type="evidence" value="ECO:0007669"/>
    <property type="project" value="UniProtKB-KW"/>
</dbReference>
<gene>
    <name evidence="4" type="ORF">B9T62_34660</name>
</gene>
<evidence type="ECO:0008006" key="6">
    <source>
        <dbReference type="Google" id="ProtNLM"/>
    </source>
</evidence>
<dbReference type="CDD" id="cd03354">
    <property type="entry name" value="LbH_SAT"/>
    <property type="match status" value="1"/>
</dbReference>
<evidence type="ECO:0000256" key="3">
    <source>
        <dbReference type="ARBA" id="ARBA00023315"/>
    </source>
</evidence>
<dbReference type="KEGG" id="pdh:B9T62_34660"/>
<organism evidence="4 5">
    <name type="scientific">Paenibacillus donghaensis</name>
    <dbReference type="NCBI Taxonomy" id="414771"/>
    <lineage>
        <taxon>Bacteria</taxon>
        <taxon>Bacillati</taxon>
        <taxon>Bacillota</taxon>
        <taxon>Bacilli</taxon>
        <taxon>Bacillales</taxon>
        <taxon>Paenibacillaceae</taxon>
        <taxon>Paenibacillus</taxon>
    </lineage>
</organism>
<dbReference type="Pfam" id="PF00132">
    <property type="entry name" value="Hexapep"/>
    <property type="match status" value="1"/>
</dbReference>
<dbReference type="PANTHER" id="PTHR42811">
    <property type="entry name" value="SERINE ACETYLTRANSFERASE"/>
    <property type="match status" value="1"/>
</dbReference>
<dbReference type="InterPro" id="IPR001451">
    <property type="entry name" value="Hexapep"/>
</dbReference>
<dbReference type="Gene3D" id="2.160.10.10">
    <property type="entry name" value="Hexapeptide repeat proteins"/>
    <property type="match status" value="1"/>
</dbReference>
<comment type="similarity">
    <text evidence="1">Belongs to the transferase hexapeptide repeat family.</text>
</comment>
<evidence type="ECO:0000313" key="4">
    <source>
        <dbReference type="EMBL" id="ASA25426.1"/>
    </source>
</evidence>
<dbReference type="Proteomes" id="UP000249890">
    <property type="component" value="Chromosome"/>
</dbReference>
<evidence type="ECO:0000256" key="1">
    <source>
        <dbReference type="ARBA" id="ARBA00007274"/>
    </source>
</evidence>